<dbReference type="Proteomes" id="UP000053424">
    <property type="component" value="Unassembled WGS sequence"/>
</dbReference>
<dbReference type="EMBL" id="KN831772">
    <property type="protein sequence ID" value="KIM45408.1"/>
    <property type="molecule type" value="Genomic_DNA"/>
</dbReference>
<protein>
    <recommendedName>
        <fullName evidence="4">SMP-30/Gluconolactonase/LRE-like region domain-containing protein</fullName>
    </recommendedName>
</protein>
<evidence type="ECO:0000313" key="2">
    <source>
        <dbReference type="EMBL" id="KIM45408.1"/>
    </source>
</evidence>
<feature type="transmembrane region" description="Helical" evidence="1">
    <location>
        <begin position="7"/>
        <end position="27"/>
    </location>
</feature>
<dbReference type="InterPro" id="IPR011042">
    <property type="entry name" value="6-blade_b-propeller_TolB-like"/>
</dbReference>
<evidence type="ECO:0000256" key="1">
    <source>
        <dbReference type="SAM" id="Phobius"/>
    </source>
</evidence>
<evidence type="ECO:0008006" key="4">
    <source>
        <dbReference type="Google" id="ProtNLM"/>
    </source>
</evidence>
<accession>A0A0C2Y6B6</accession>
<dbReference type="SUPFAM" id="SSF63829">
    <property type="entry name" value="Calcium-dependent phosphotriesterase"/>
    <property type="match status" value="1"/>
</dbReference>
<proteinExistence type="predicted"/>
<reference evidence="3" key="2">
    <citation type="submission" date="2015-01" db="EMBL/GenBank/DDBJ databases">
        <title>Evolutionary Origins and Diversification of the Mycorrhizal Mutualists.</title>
        <authorList>
            <consortium name="DOE Joint Genome Institute"/>
            <consortium name="Mycorrhizal Genomics Consortium"/>
            <person name="Kohler A."/>
            <person name="Kuo A."/>
            <person name="Nagy L.G."/>
            <person name="Floudas D."/>
            <person name="Copeland A."/>
            <person name="Barry K.W."/>
            <person name="Cichocki N."/>
            <person name="Veneault-Fourrey C."/>
            <person name="LaButti K."/>
            <person name="Lindquist E.A."/>
            <person name="Lipzen A."/>
            <person name="Lundell T."/>
            <person name="Morin E."/>
            <person name="Murat C."/>
            <person name="Riley R."/>
            <person name="Ohm R."/>
            <person name="Sun H."/>
            <person name="Tunlid A."/>
            <person name="Henrissat B."/>
            <person name="Grigoriev I.V."/>
            <person name="Hibbett D.S."/>
            <person name="Martin F."/>
        </authorList>
    </citation>
    <scope>NUCLEOTIDE SEQUENCE [LARGE SCALE GENOMIC DNA]</scope>
    <source>
        <strain evidence="3">h7</strain>
    </source>
</reference>
<dbReference type="Gene3D" id="2.120.10.30">
    <property type="entry name" value="TolB, C-terminal domain"/>
    <property type="match status" value="1"/>
</dbReference>
<gene>
    <name evidence="2" type="ORF">M413DRAFT_442080</name>
</gene>
<dbReference type="PANTHER" id="PTHR11799">
    <property type="entry name" value="PARAOXONASE"/>
    <property type="match status" value="1"/>
</dbReference>
<feature type="non-terminal residue" evidence="2">
    <location>
        <position position="392"/>
    </location>
</feature>
<dbReference type="HOGENOM" id="CLU_033924_2_0_1"/>
<dbReference type="OrthoDB" id="5307922at2759"/>
<evidence type="ECO:0000313" key="3">
    <source>
        <dbReference type="Proteomes" id="UP000053424"/>
    </source>
</evidence>
<sequence>MGTLTRIALNVFIVFLAISAGIYQIYFKPVLAQFGIRPARLIQALGNKKCKGIPELQACEEIILHQPTGVLYLACSTPLSREHWIPALNQLNATGASTEDYVATYDPATSRITRLTTPDFNGGRGLSLHGMDVVPSMSNPSELFVYLVNHRIPLGDAIPAEVGADSVIEIFTTTVGGTTLKHKRTIENPIIATPNSVTGSADGQSFYFTNDHGVRVGLIRYLELLGHRNSSVGYCHVNEGCKYALTKTHASNGITTAPNGTVYLADSTFGVVDILEPQSDHTLVLTDSVKTDMLVDNLAVDAAGQLWVAGIPLALASLKHMAKPSSLSPSTAFRLSINTGPNSFYGEKYRVQKVFEDDGSLMSGITSVVYDSIERSCSCMALHLLSLSFAIF</sequence>
<organism evidence="2 3">
    <name type="scientific">Hebeloma cylindrosporum</name>
    <dbReference type="NCBI Taxonomy" id="76867"/>
    <lineage>
        <taxon>Eukaryota</taxon>
        <taxon>Fungi</taxon>
        <taxon>Dikarya</taxon>
        <taxon>Basidiomycota</taxon>
        <taxon>Agaricomycotina</taxon>
        <taxon>Agaricomycetes</taxon>
        <taxon>Agaricomycetidae</taxon>
        <taxon>Agaricales</taxon>
        <taxon>Agaricineae</taxon>
        <taxon>Hymenogastraceae</taxon>
        <taxon>Hebeloma</taxon>
    </lineage>
</organism>
<reference evidence="2 3" key="1">
    <citation type="submission" date="2014-04" db="EMBL/GenBank/DDBJ databases">
        <authorList>
            <consortium name="DOE Joint Genome Institute"/>
            <person name="Kuo A."/>
            <person name="Gay G."/>
            <person name="Dore J."/>
            <person name="Kohler A."/>
            <person name="Nagy L.G."/>
            <person name="Floudas D."/>
            <person name="Copeland A."/>
            <person name="Barry K.W."/>
            <person name="Cichocki N."/>
            <person name="Veneault-Fourrey C."/>
            <person name="LaButti K."/>
            <person name="Lindquist E.A."/>
            <person name="Lipzen A."/>
            <person name="Lundell T."/>
            <person name="Morin E."/>
            <person name="Murat C."/>
            <person name="Sun H."/>
            <person name="Tunlid A."/>
            <person name="Henrissat B."/>
            <person name="Grigoriev I.V."/>
            <person name="Hibbett D.S."/>
            <person name="Martin F."/>
            <person name="Nordberg H.P."/>
            <person name="Cantor M.N."/>
            <person name="Hua S.X."/>
        </authorList>
    </citation>
    <scope>NUCLEOTIDE SEQUENCE [LARGE SCALE GENOMIC DNA]</scope>
    <source>
        <strain evidence="3">h7</strain>
    </source>
</reference>
<keyword evidence="3" id="KW-1185">Reference proteome</keyword>
<keyword evidence="1" id="KW-0472">Membrane</keyword>
<dbReference type="InterPro" id="IPR051288">
    <property type="entry name" value="Serum_paraoxonase/arylesterase"/>
</dbReference>
<keyword evidence="1" id="KW-1133">Transmembrane helix</keyword>
<dbReference type="AlphaFoldDB" id="A0A0C2Y6B6"/>
<dbReference type="PANTHER" id="PTHR11799:SF12">
    <property type="entry name" value="PARAOXONASE-RELATED"/>
    <property type="match status" value="1"/>
</dbReference>
<name>A0A0C2Y6B6_HEBCY</name>
<keyword evidence="1" id="KW-0812">Transmembrane</keyword>